<evidence type="ECO:0000256" key="11">
    <source>
        <dbReference type="RuleBase" id="RU003781"/>
    </source>
</evidence>
<comment type="catalytic activity">
    <reaction evidence="9 10">
        <text>XTP + H2O = XMP + diphosphate + H(+)</text>
        <dbReference type="Rhea" id="RHEA:28610"/>
        <dbReference type="ChEBI" id="CHEBI:15377"/>
        <dbReference type="ChEBI" id="CHEBI:15378"/>
        <dbReference type="ChEBI" id="CHEBI:33019"/>
        <dbReference type="ChEBI" id="CHEBI:57464"/>
        <dbReference type="ChEBI" id="CHEBI:61314"/>
        <dbReference type="EC" id="3.6.1.66"/>
    </reaction>
</comment>
<dbReference type="GO" id="GO:0046872">
    <property type="term" value="F:metal ion binding"/>
    <property type="evidence" value="ECO:0007669"/>
    <property type="project" value="UniProtKB-KW"/>
</dbReference>
<comment type="caution">
    <text evidence="10">Lacks conserved residue(s) required for the propagation of feature annotation.</text>
</comment>
<evidence type="ECO:0000313" key="13">
    <source>
        <dbReference type="Proteomes" id="UP000236654"/>
    </source>
</evidence>
<dbReference type="PANTHER" id="PTHR11067:SF9">
    <property type="entry name" value="INOSINE TRIPHOSPHATE PYROPHOSPHATASE"/>
    <property type="match status" value="1"/>
</dbReference>
<keyword evidence="5 10" id="KW-0378">Hydrolase</keyword>
<dbReference type="SUPFAM" id="SSF52972">
    <property type="entry name" value="ITPase-like"/>
    <property type="match status" value="1"/>
</dbReference>
<keyword evidence="13" id="KW-1185">Reference proteome</keyword>
<comment type="similarity">
    <text evidence="1 10 11">Belongs to the HAM1 NTPase family.</text>
</comment>
<keyword evidence="7 10" id="KW-0546">Nucleotide metabolism</keyword>
<dbReference type="InterPro" id="IPR020922">
    <property type="entry name" value="dITP/XTP_pyrophosphatase"/>
</dbReference>
<dbReference type="GO" id="GO:0005829">
    <property type="term" value="C:cytosol"/>
    <property type="evidence" value="ECO:0007669"/>
    <property type="project" value="TreeGrafter"/>
</dbReference>
<comment type="cofactor">
    <cofactor evidence="10">
        <name>Mg(2+)</name>
        <dbReference type="ChEBI" id="CHEBI:18420"/>
    </cofactor>
    <text evidence="10">Binds 1 Mg(2+) ion per subunit.</text>
</comment>
<keyword evidence="4 10" id="KW-0547">Nucleotide-binding</keyword>
<feature type="binding site" evidence="10">
    <location>
        <begin position="12"/>
        <end position="17"/>
    </location>
    <ligand>
        <name>substrate</name>
    </ligand>
</feature>
<comment type="catalytic activity">
    <reaction evidence="10">
        <text>ITP + H2O = IMP + diphosphate + H(+)</text>
        <dbReference type="Rhea" id="RHEA:29399"/>
        <dbReference type="ChEBI" id="CHEBI:15377"/>
        <dbReference type="ChEBI" id="CHEBI:15378"/>
        <dbReference type="ChEBI" id="CHEBI:33019"/>
        <dbReference type="ChEBI" id="CHEBI:58053"/>
        <dbReference type="ChEBI" id="CHEBI:61402"/>
        <dbReference type="EC" id="3.6.1.66"/>
    </reaction>
</comment>
<evidence type="ECO:0000313" key="12">
    <source>
        <dbReference type="EMBL" id="PKR79737.1"/>
    </source>
</evidence>
<accession>A0A2I0QZK6</accession>
<dbReference type="GO" id="GO:0009117">
    <property type="term" value="P:nucleotide metabolic process"/>
    <property type="evidence" value="ECO:0007669"/>
    <property type="project" value="UniProtKB-KW"/>
</dbReference>
<dbReference type="GO" id="GO:0035870">
    <property type="term" value="F:dITP diphosphatase activity"/>
    <property type="evidence" value="ECO:0007669"/>
    <property type="project" value="UniProtKB-UniRule"/>
</dbReference>
<dbReference type="Pfam" id="PF01725">
    <property type="entry name" value="Ham1p_like"/>
    <property type="match status" value="1"/>
</dbReference>
<proteinExistence type="inferred from homology"/>
<keyword evidence="6 10" id="KW-0460">Magnesium</keyword>
<keyword evidence="3 10" id="KW-0479">Metal-binding</keyword>
<gene>
    <name evidence="12" type="ORF">CW751_13510</name>
</gene>
<feature type="binding site" evidence="10">
    <location>
        <begin position="181"/>
        <end position="182"/>
    </location>
    <ligand>
        <name>substrate</name>
    </ligand>
</feature>
<organism evidence="12 13">
    <name type="scientific">Brumimicrobium salinarum</name>
    <dbReference type="NCBI Taxonomy" id="2058658"/>
    <lineage>
        <taxon>Bacteria</taxon>
        <taxon>Pseudomonadati</taxon>
        <taxon>Bacteroidota</taxon>
        <taxon>Flavobacteriia</taxon>
        <taxon>Flavobacteriales</taxon>
        <taxon>Crocinitomicaceae</taxon>
        <taxon>Brumimicrobium</taxon>
    </lineage>
</organism>
<dbReference type="Proteomes" id="UP000236654">
    <property type="component" value="Unassembled WGS sequence"/>
</dbReference>
<dbReference type="OrthoDB" id="9807456at2"/>
<dbReference type="InterPro" id="IPR029001">
    <property type="entry name" value="ITPase-like_fam"/>
</dbReference>
<evidence type="ECO:0000256" key="9">
    <source>
        <dbReference type="ARBA" id="ARBA00052017"/>
    </source>
</evidence>
<evidence type="ECO:0000256" key="5">
    <source>
        <dbReference type="ARBA" id="ARBA00022801"/>
    </source>
</evidence>
<feature type="binding site" evidence="10">
    <location>
        <position position="176"/>
    </location>
    <ligand>
        <name>substrate</name>
    </ligand>
</feature>
<feature type="binding site" evidence="10">
    <location>
        <begin position="153"/>
        <end position="156"/>
    </location>
    <ligand>
        <name>substrate</name>
    </ligand>
</feature>
<evidence type="ECO:0000256" key="1">
    <source>
        <dbReference type="ARBA" id="ARBA00008023"/>
    </source>
</evidence>
<evidence type="ECO:0000256" key="2">
    <source>
        <dbReference type="ARBA" id="ARBA00011738"/>
    </source>
</evidence>
<evidence type="ECO:0000256" key="6">
    <source>
        <dbReference type="ARBA" id="ARBA00022842"/>
    </source>
</evidence>
<dbReference type="PANTHER" id="PTHR11067">
    <property type="entry name" value="INOSINE TRIPHOSPHATE PYROPHOSPHATASE/HAM1 PROTEIN"/>
    <property type="match status" value="1"/>
</dbReference>
<reference evidence="12 13" key="1">
    <citation type="submission" date="2017-12" db="EMBL/GenBank/DDBJ databases">
        <title>The draft genome sequence of Brumimicrobium saltpan LHR20.</title>
        <authorList>
            <person name="Do Z.-J."/>
            <person name="Luo H.-R."/>
        </authorList>
    </citation>
    <scope>NUCLEOTIDE SEQUENCE [LARGE SCALE GENOMIC DNA]</scope>
    <source>
        <strain evidence="12 13">LHR20</strain>
    </source>
</reference>
<feature type="binding site" evidence="10">
    <location>
        <position position="74"/>
    </location>
    <ligand>
        <name>substrate</name>
    </ligand>
</feature>
<dbReference type="HAMAP" id="MF_01405">
    <property type="entry name" value="Non_canon_purine_NTPase"/>
    <property type="match status" value="1"/>
</dbReference>
<evidence type="ECO:0000256" key="4">
    <source>
        <dbReference type="ARBA" id="ARBA00022741"/>
    </source>
</evidence>
<dbReference type="AlphaFoldDB" id="A0A2I0QZK6"/>
<evidence type="ECO:0000256" key="7">
    <source>
        <dbReference type="ARBA" id="ARBA00023080"/>
    </source>
</evidence>
<dbReference type="FunFam" id="3.90.950.10:FF:000001">
    <property type="entry name" value="dITP/XTP pyrophosphatase"/>
    <property type="match status" value="1"/>
</dbReference>
<dbReference type="RefSeq" id="WP_101335563.1">
    <property type="nucleotide sequence ID" value="NZ_PJNI01000019.1"/>
</dbReference>
<dbReference type="GO" id="GO:0009146">
    <property type="term" value="P:purine nucleoside triphosphate catabolic process"/>
    <property type="evidence" value="ECO:0007669"/>
    <property type="project" value="UniProtKB-UniRule"/>
</dbReference>
<protein>
    <recommendedName>
        <fullName evidence="10">dITP/XTP pyrophosphatase</fullName>
        <ecNumber evidence="10">3.6.1.66</ecNumber>
    </recommendedName>
    <alternativeName>
        <fullName evidence="10">Non-canonical purine NTP pyrophosphatase</fullName>
    </alternativeName>
    <alternativeName>
        <fullName evidence="10">Non-standard purine NTP pyrophosphatase</fullName>
    </alternativeName>
    <alternativeName>
        <fullName evidence="10">Nucleoside-triphosphate diphosphatase</fullName>
    </alternativeName>
    <alternativeName>
        <fullName evidence="10">Nucleoside-triphosphate pyrophosphatase</fullName>
        <shortName evidence="10">NTPase</shortName>
    </alternativeName>
</protein>
<comment type="function">
    <text evidence="10">Pyrophosphatase that catalyzes the hydrolysis of nucleoside triphosphates to their monophosphate derivatives, with a high preference for the non-canonical purine nucleotides XTP (xanthosine triphosphate), dITP (deoxyinosine triphosphate) and ITP. Seems to function as a house-cleaning enzyme that removes non-canonical purine nucleotides from the nucleotide pool, thus preventing their incorporation into DNA/RNA and avoiding chromosomal lesions.</text>
</comment>
<dbReference type="EC" id="3.6.1.66" evidence="10"/>
<dbReference type="CDD" id="cd00515">
    <property type="entry name" value="HAM1"/>
    <property type="match status" value="1"/>
</dbReference>
<dbReference type="Gene3D" id="3.90.950.10">
    <property type="match status" value="1"/>
</dbReference>
<evidence type="ECO:0000256" key="8">
    <source>
        <dbReference type="ARBA" id="ARBA00051875"/>
    </source>
</evidence>
<dbReference type="InterPro" id="IPR002637">
    <property type="entry name" value="RdgB/HAM1"/>
</dbReference>
<dbReference type="NCBIfam" id="TIGR00042">
    <property type="entry name" value="RdgB/HAM1 family non-canonical purine NTP pyrophosphatase"/>
    <property type="match status" value="1"/>
</dbReference>
<feature type="active site" description="Proton acceptor" evidence="10">
    <location>
        <position position="73"/>
    </location>
</feature>
<dbReference type="GO" id="GO:0000166">
    <property type="term" value="F:nucleotide binding"/>
    <property type="evidence" value="ECO:0007669"/>
    <property type="project" value="UniProtKB-KW"/>
</dbReference>
<comment type="caution">
    <text evidence="12">The sequence shown here is derived from an EMBL/GenBank/DDBJ whole genome shotgun (WGS) entry which is preliminary data.</text>
</comment>
<dbReference type="GO" id="GO:0036222">
    <property type="term" value="F:XTP diphosphatase activity"/>
    <property type="evidence" value="ECO:0007669"/>
    <property type="project" value="UniProtKB-UniRule"/>
</dbReference>
<dbReference type="EMBL" id="PJNI01000019">
    <property type="protein sequence ID" value="PKR79737.1"/>
    <property type="molecule type" value="Genomic_DNA"/>
</dbReference>
<comment type="catalytic activity">
    <reaction evidence="8 10">
        <text>dITP + H2O = dIMP + diphosphate + H(+)</text>
        <dbReference type="Rhea" id="RHEA:28342"/>
        <dbReference type="ChEBI" id="CHEBI:15377"/>
        <dbReference type="ChEBI" id="CHEBI:15378"/>
        <dbReference type="ChEBI" id="CHEBI:33019"/>
        <dbReference type="ChEBI" id="CHEBI:61194"/>
        <dbReference type="ChEBI" id="CHEBI:61382"/>
        <dbReference type="EC" id="3.6.1.66"/>
    </reaction>
</comment>
<dbReference type="NCBIfam" id="NF011398">
    <property type="entry name" value="PRK14823.1"/>
    <property type="match status" value="1"/>
</dbReference>
<dbReference type="GO" id="GO:0036220">
    <property type="term" value="F:ITP diphosphatase activity"/>
    <property type="evidence" value="ECO:0007669"/>
    <property type="project" value="UniProtKB-UniRule"/>
</dbReference>
<comment type="subunit">
    <text evidence="2 10">Homodimer.</text>
</comment>
<evidence type="ECO:0000256" key="3">
    <source>
        <dbReference type="ARBA" id="ARBA00022723"/>
    </source>
</evidence>
<name>A0A2I0QZK6_9FLAO</name>
<sequence>METKKRSLVFATQNQNKAKEIQGLLPDYVQVKTLKDIQCTDDIPETQPDLAGNALQKARYIYDKYNVDCFADDTGLEIDALNGEPGIYSARYAGPEKDSEQNMDLVLKKLSQYTDRKAQFRTVIALILDGKEYLFEGIVIGEIRKERCGMEGFGYDPIFEPENYGKTFAEMSLSEKNQRSHRSRAIEKLKDFLEEIKAS</sequence>
<dbReference type="GO" id="GO:0017111">
    <property type="term" value="F:ribonucleoside triphosphate phosphatase activity"/>
    <property type="evidence" value="ECO:0007669"/>
    <property type="project" value="InterPro"/>
</dbReference>
<evidence type="ECO:0000256" key="10">
    <source>
        <dbReference type="HAMAP-Rule" id="MF_01405"/>
    </source>
</evidence>
<feature type="binding site" evidence="10">
    <location>
        <position position="73"/>
    </location>
    <ligand>
        <name>Mg(2+)</name>
        <dbReference type="ChEBI" id="CHEBI:18420"/>
    </ligand>
</feature>